<organism evidence="1">
    <name type="scientific">Aphanomyces astaci</name>
    <name type="common">Crayfish plague agent</name>
    <dbReference type="NCBI Taxonomy" id="112090"/>
    <lineage>
        <taxon>Eukaryota</taxon>
        <taxon>Sar</taxon>
        <taxon>Stramenopiles</taxon>
        <taxon>Oomycota</taxon>
        <taxon>Saprolegniomycetes</taxon>
        <taxon>Saprolegniales</taxon>
        <taxon>Verrucalvaceae</taxon>
        <taxon>Aphanomyces</taxon>
    </lineage>
</organism>
<reference evidence="1" key="1">
    <citation type="submission" date="2013-12" db="EMBL/GenBank/DDBJ databases">
        <title>The Genome Sequence of Aphanomyces astaci APO3.</title>
        <authorList>
            <consortium name="The Broad Institute Genomics Platform"/>
            <person name="Russ C."/>
            <person name="Tyler B."/>
            <person name="van West P."/>
            <person name="Dieguez-Uribeondo J."/>
            <person name="Young S.K."/>
            <person name="Zeng Q."/>
            <person name="Gargeya S."/>
            <person name="Fitzgerald M."/>
            <person name="Abouelleil A."/>
            <person name="Alvarado L."/>
            <person name="Chapman S.B."/>
            <person name="Gainer-Dewar J."/>
            <person name="Goldberg J."/>
            <person name="Griggs A."/>
            <person name="Gujja S."/>
            <person name="Hansen M."/>
            <person name="Howarth C."/>
            <person name="Imamovic A."/>
            <person name="Ireland A."/>
            <person name="Larimer J."/>
            <person name="McCowan C."/>
            <person name="Murphy C."/>
            <person name="Pearson M."/>
            <person name="Poon T.W."/>
            <person name="Priest M."/>
            <person name="Roberts A."/>
            <person name="Saif S."/>
            <person name="Shea T."/>
            <person name="Sykes S."/>
            <person name="Wortman J."/>
            <person name="Nusbaum C."/>
            <person name="Birren B."/>
        </authorList>
    </citation>
    <scope>NUCLEOTIDE SEQUENCE [LARGE SCALE GENOMIC DNA]</scope>
    <source>
        <strain evidence="1">APO3</strain>
    </source>
</reference>
<proteinExistence type="predicted"/>
<accession>W4H0V5</accession>
<dbReference type="VEuPathDB" id="FungiDB:H257_03889"/>
<sequence>MSQISVHSLFNLHLSPHGNKQVRKLDQKSQTLFAWIVSAPDPLDMASPYCALVPVLFRTQQTVLIQPNAVILCRPMTALHRTRKRHTSPRSD</sequence>
<name>W4H0V5_APHAT</name>
<gene>
    <name evidence="1" type="ORF">H257_03889</name>
</gene>
<dbReference type="GeneID" id="20805885"/>
<dbReference type="EMBL" id="KI913119">
    <property type="protein sequence ID" value="ETV84798.1"/>
    <property type="molecule type" value="Genomic_DNA"/>
</dbReference>
<dbReference type="AlphaFoldDB" id="W4H0V5"/>
<dbReference type="RefSeq" id="XP_009826490.1">
    <property type="nucleotide sequence ID" value="XM_009828188.1"/>
</dbReference>
<protein>
    <submittedName>
        <fullName evidence="1">Uncharacterized protein</fullName>
    </submittedName>
</protein>
<evidence type="ECO:0000313" key="1">
    <source>
        <dbReference type="EMBL" id="ETV84798.1"/>
    </source>
</evidence>